<name>A0A448ZW25_METOS</name>
<protein>
    <submittedName>
        <fullName evidence="4">Staphylococcal nuclease homologue</fullName>
    </submittedName>
</protein>
<dbReference type="SMART" id="SM00318">
    <property type="entry name" value="SNc"/>
    <property type="match status" value="1"/>
</dbReference>
<dbReference type="Gene3D" id="2.40.50.90">
    <property type="match status" value="1"/>
</dbReference>
<dbReference type="Pfam" id="PF00565">
    <property type="entry name" value="SNase"/>
    <property type="match status" value="1"/>
</dbReference>
<organism evidence="4 5">
    <name type="scientific">Metamycoplasma orale</name>
    <name type="common">Mycoplasma orale</name>
    <dbReference type="NCBI Taxonomy" id="2121"/>
    <lineage>
        <taxon>Bacteria</taxon>
        <taxon>Bacillati</taxon>
        <taxon>Mycoplasmatota</taxon>
        <taxon>Mycoplasmoidales</taxon>
        <taxon>Metamycoplasmataceae</taxon>
        <taxon>Metamycoplasma</taxon>
    </lineage>
</organism>
<gene>
    <name evidence="4" type="ORF">NCTC10112_00230</name>
</gene>
<evidence type="ECO:0000256" key="1">
    <source>
        <dbReference type="SAM" id="MobiDB-lite"/>
    </source>
</evidence>
<feature type="domain" description="TNase-like" evidence="3">
    <location>
        <begin position="79"/>
        <end position="249"/>
    </location>
</feature>
<dbReference type="PROSITE" id="PS50830">
    <property type="entry name" value="TNASE_3"/>
    <property type="match status" value="1"/>
</dbReference>
<accession>A0A448ZW25</accession>
<feature type="compositionally biased region" description="Basic and acidic residues" evidence="1">
    <location>
        <begin position="36"/>
        <end position="58"/>
    </location>
</feature>
<dbReference type="KEGG" id="mob:NCTC10112_00230"/>
<dbReference type="AlphaFoldDB" id="A0A448ZW25"/>
<keyword evidence="5" id="KW-1185">Reference proteome</keyword>
<evidence type="ECO:0000313" key="5">
    <source>
        <dbReference type="Proteomes" id="UP000290482"/>
    </source>
</evidence>
<feature type="region of interest" description="Disordered" evidence="1">
    <location>
        <begin position="36"/>
        <end position="69"/>
    </location>
</feature>
<dbReference type="InterPro" id="IPR035437">
    <property type="entry name" value="SNase_OB-fold_sf"/>
</dbReference>
<feature type="chain" id="PRO_5019242871" evidence="2">
    <location>
        <begin position="23"/>
        <end position="259"/>
    </location>
</feature>
<proteinExistence type="predicted"/>
<dbReference type="EMBL" id="LR214940">
    <property type="protein sequence ID" value="VEU55446.1"/>
    <property type="molecule type" value="Genomic_DNA"/>
</dbReference>
<dbReference type="SUPFAM" id="SSF50199">
    <property type="entry name" value="Staphylococcal nuclease"/>
    <property type="match status" value="1"/>
</dbReference>
<keyword evidence="2" id="KW-0732">Signal</keyword>
<dbReference type="RefSeq" id="WP_022936188.1">
    <property type="nucleotide sequence ID" value="NZ_LR214940.1"/>
</dbReference>
<dbReference type="Proteomes" id="UP000290482">
    <property type="component" value="Chromosome"/>
</dbReference>
<feature type="signal peptide" evidence="2">
    <location>
        <begin position="1"/>
        <end position="22"/>
    </location>
</feature>
<sequence length="259" mass="30370">MKKNKKRKTVYFTFLFATNVVAFSFLSIKCNLNNKIDPKNPEKHDLEKNDPNKPKPEENSSNSVDGYKIDNSKTFKPNFAYKIKVSYVKDGDTFTDENSNNYRFLGIDTPETRTKDADGNWIETQGNQFKFGKLATNYTTNLTYTSIINKSEYDGIFPKEIYVVPQKTRNGKSEITDHYWRIVAIIYIKDIYSKFWCSNDLLVRKGYARMNYISLNSSSKYFTENIKYYKFIENAQNEAKKNKLGIWQDPSIYTEIYPK</sequence>
<evidence type="ECO:0000259" key="3">
    <source>
        <dbReference type="PROSITE" id="PS50830"/>
    </source>
</evidence>
<reference evidence="4 5" key="1">
    <citation type="submission" date="2019-01" db="EMBL/GenBank/DDBJ databases">
        <authorList>
            <consortium name="Pathogen Informatics"/>
        </authorList>
    </citation>
    <scope>NUCLEOTIDE SEQUENCE [LARGE SCALE GENOMIC DNA]</scope>
    <source>
        <strain evidence="4 5">NCTC10112</strain>
    </source>
</reference>
<dbReference type="InterPro" id="IPR016071">
    <property type="entry name" value="Staphylococal_nuclease_OB-fold"/>
</dbReference>
<dbReference type="OrthoDB" id="401280at2"/>
<evidence type="ECO:0000256" key="2">
    <source>
        <dbReference type="SAM" id="SignalP"/>
    </source>
</evidence>
<evidence type="ECO:0000313" key="4">
    <source>
        <dbReference type="EMBL" id="VEU55446.1"/>
    </source>
</evidence>